<dbReference type="InterPro" id="IPR000731">
    <property type="entry name" value="SSD"/>
</dbReference>
<feature type="transmembrane region" description="Helical" evidence="7">
    <location>
        <begin position="269"/>
        <end position="299"/>
    </location>
</feature>
<dbReference type="Pfam" id="PF03176">
    <property type="entry name" value="MMPL"/>
    <property type="match status" value="2"/>
</dbReference>
<dbReference type="RefSeq" id="WP_121368548.1">
    <property type="nucleotide sequence ID" value="NZ_RBKS01000001.1"/>
</dbReference>
<evidence type="ECO:0000256" key="7">
    <source>
        <dbReference type="SAM" id="Phobius"/>
    </source>
</evidence>
<dbReference type="InterPro" id="IPR050545">
    <property type="entry name" value="Mycobact_MmpL"/>
</dbReference>
<organism evidence="9 10">
    <name type="scientific">Frondihabitans australicus</name>
    <dbReference type="NCBI Taxonomy" id="386892"/>
    <lineage>
        <taxon>Bacteria</taxon>
        <taxon>Bacillati</taxon>
        <taxon>Actinomycetota</taxon>
        <taxon>Actinomycetes</taxon>
        <taxon>Micrococcales</taxon>
        <taxon>Microbacteriaceae</taxon>
        <taxon>Frondihabitans</taxon>
    </lineage>
</organism>
<keyword evidence="10" id="KW-1185">Reference proteome</keyword>
<dbReference type="SUPFAM" id="SSF82866">
    <property type="entry name" value="Multidrug efflux transporter AcrB transmembrane domain"/>
    <property type="match status" value="2"/>
</dbReference>
<evidence type="ECO:0000256" key="5">
    <source>
        <dbReference type="ARBA" id="ARBA00023136"/>
    </source>
</evidence>
<feature type="domain" description="SSD" evidence="8">
    <location>
        <begin position="177"/>
        <end position="326"/>
    </location>
</feature>
<feature type="transmembrane region" description="Helical" evidence="7">
    <location>
        <begin position="653"/>
        <end position="673"/>
    </location>
</feature>
<reference evidence="9 10" key="1">
    <citation type="submission" date="2018-10" db="EMBL/GenBank/DDBJ databases">
        <title>Sequencing the genomes of 1000 actinobacteria strains.</title>
        <authorList>
            <person name="Klenk H.-P."/>
        </authorList>
    </citation>
    <scope>NUCLEOTIDE SEQUENCE [LARGE SCALE GENOMIC DNA]</scope>
    <source>
        <strain evidence="9 10">DSM 17894</strain>
    </source>
</reference>
<dbReference type="Gene3D" id="1.20.1640.10">
    <property type="entry name" value="Multidrug efflux transporter AcrB transmembrane domain"/>
    <property type="match status" value="2"/>
</dbReference>
<feature type="transmembrane region" description="Helical" evidence="7">
    <location>
        <begin position="617"/>
        <end position="641"/>
    </location>
</feature>
<dbReference type="Proteomes" id="UP000280008">
    <property type="component" value="Unassembled WGS sequence"/>
</dbReference>
<protein>
    <submittedName>
        <fullName evidence="9">RND superfamily putative drug exporter</fullName>
    </submittedName>
</protein>
<keyword evidence="4 7" id="KW-1133">Transmembrane helix</keyword>
<keyword evidence="5 7" id="KW-0472">Membrane</keyword>
<evidence type="ECO:0000313" key="9">
    <source>
        <dbReference type="EMBL" id="RKR73710.1"/>
    </source>
</evidence>
<dbReference type="GO" id="GO:0005886">
    <property type="term" value="C:plasma membrane"/>
    <property type="evidence" value="ECO:0007669"/>
    <property type="project" value="UniProtKB-SubCell"/>
</dbReference>
<accession>A0A495IDJ4</accession>
<dbReference type="PANTHER" id="PTHR33406:SF13">
    <property type="entry name" value="MEMBRANE PROTEIN YDFJ"/>
    <property type="match status" value="1"/>
</dbReference>
<evidence type="ECO:0000259" key="8">
    <source>
        <dbReference type="PROSITE" id="PS50156"/>
    </source>
</evidence>
<dbReference type="OrthoDB" id="7051771at2"/>
<dbReference type="InterPro" id="IPR004869">
    <property type="entry name" value="MMPL_dom"/>
</dbReference>
<feature type="transmembrane region" description="Helical" evidence="7">
    <location>
        <begin position="577"/>
        <end position="596"/>
    </location>
</feature>
<evidence type="ECO:0000313" key="10">
    <source>
        <dbReference type="Proteomes" id="UP000280008"/>
    </source>
</evidence>
<feature type="region of interest" description="Disordered" evidence="6">
    <location>
        <begin position="707"/>
        <end position="726"/>
    </location>
</feature>
<name>A0A495IDJ4_9MICO</name>
<evidence type="ECO:0000256" key="6">
    <source>
        <dbReference type="SAM" id="MobiDB-lite"/>
    </source>
</evidence>
<gene>
    <name evidence="9" type="ORF">C8E83_0805</name>
</gene>
<comment type="subcellular location">
    <subcellularLocation>
        <location evidence="1">Cell membrane</location>
        <topology evidence="1">Multi-pass membrane protein</topology>
    </subcellularLocation>
</comment>
<evidence type="ECO:0000256" key="4">
    <source>
        <dbReference type="ARBA" id="ARBA00022989"/>
    </source>
</evidence>
<comment type="caution">
    <text evidence="9">The sequence shown here is derived from an EMBL/GenBank/DDBJ whole genome shotgun (WGS) entry which is preliminary data.</text>
</comment>
<evidence type="ECO:0000256" key="1">
    <source>
        <dbReference type="ARBA" id="ARBA00004651"/>
    </source>
</evidence>
<dbReference type="GO" id="GO:0022857">
    <property type="term" value="F:transmembrane transporter activity"/>
    <property type="evidence" value="ECO:0007669"/>
    <property type="project" value="InterPro"/>
</dbReference>
<feature type="transmembrane region" description="Helical" evidence="7">
    <location>
        <begin position="515"/>
        <end position="536"/>
    </location>
</feature>
<dbReference type="PROSITE" id="PS50156">
    <property type="entry name" value="SSD"/>
    <property type="match status" value="1"/>
</dbReference>
<keyword evidence="2" id="KW-1003">Cell membrane</keyword>
<evidence type="ECO:0000256" key="3">
    <source>
        <dbReference type="ARBA" id="ARBA00022692"/>
    </source>
</evidence>
<dbReference type="PRINTS" id="PR00702">
    <property type="entry name" value="ACRIFLAVINRP"/>
</dbReference>
<feature type="transmembrane region" description="Helical" evidence="7">
    <location>
        <begin position="364"/>
        <end position="384"/>
    </location>
</feature>
<dbReference type="EMBL" id="RBKS01000001">
    <property type="protein sequence ID" value="RKR73710.1"/>
    <property type="molecule type" value="Genomic_DNA"/>
</dbReference>
<feature type="transmembrane region" description="Helical" evidence="7">
    <location>
        <begin position="230"/>
        <end position="248"/>
    </location>
</feature>
<dbReference type="PANTHER" id="PTHR33406">
    <property type="entry name" value="MEMBRANE PROTEIN MJ1562-RELATED"/>
    <property type="match status" value="1"/>
</dbReference>
<evidence type="ECO:0000256" key="2">
    <source>
        <dbReference type="ARBA" id="ARBA00022475"/>
    </source>
</evidence>
<proteinExistence type="predicted"/>
<keyword evidence="3 7" id="KW-0812">Transmembrane</keyword>
<feature type="transmembrane region" description="Helical" evidence="7">
    <location>
        <begin position="177"/>
        <end position="197"/>
    </location>
</feature>
<sequence>MASLLARIGGFSARHRWWVVAAWLVLLVAAVGSAGAFSKSLESTFTIDGLQSIDTLNTVQKEFPSAGGSGGDVVFAAAAGQKLTPADAQAVADLTTRLKSVPGVTGAVDPFTAPAAAKTLSPDGRIGYVAVSISGSDPTAATTRGVEHAMAAVRSDDLQVEASSGLVPATTASSSQLVGIVLAFVILFITFGSLLAAGLPLVTALFGLGTSVATIYASTAFVSLNSTAPVLAILLSLAVGIDYALFIVNRHRRNLLAGVPVRGSIRLAVGTAGSAVFFAAATVIVALAGLSVVGVGFLTQMGLSAAFGVLVALLVSLTLTPALLSVLGVRVLSKRARRRIGETTDAERRTLSTRWVSGVLRRPVVFVVAAVAVLAILAVPLAGLRLGLPNDGDDTPGTTTREAYDLMAEGFGAGFDGPILVLAHGATASDVPALEKALDGTDVDRVIPSGVAGSDVLLTVIPESGPSDAATETLVHTLRRSSAQLGLPQGVSLEVTGTTAVAIDISQRLLEALPVYLALVAGFAFLLLMVVFRSLLIPLKAVLSFLLSLGAALGATVAVFQWGWLGGLFHVDPAAPLLSFLPILVVGVLFGLSMDYEMFLVSGMRERRAHGDSSPAAVTTGFSNGAKVVAAAALIMIGVFGNGAVMGHGTVQPIAFALAVGVLVDAFVVRMTLVPAVMRLFGDAAWWLPRWLDRVLPNADVEGAALEREKTEGGRLSDPAPALVGR</sequence>
<dbReference type="InterPro" id="IPR001036">
    <property type="entry name" value="Acrflvin-R"/>
</dbReference>
<feature type="transmembrane region" description="Helical" evidence="7">
    <location>
        <begin position="543"/>
        <end position="565"/>
    </location>
</feature>
<dbReference type="AlphaFoldDB" id="A0A495IDJ4"/>
<feature type="transmembrane region" description="Helical" evidence="7">
    <location>
        <begin position="305"/>
        <end position="329"/>
    </location>
</feature>